<dbReference type="EMBL" id="CAWUHD010000214">
    <property type="protein sequence ID" value="CAK7238191.1"/>
    <property type="molecule type" value="Genomic_DNA"/>
</dbReference>
<reference evidence="2 3" key="1">
    <citation type="submission" date="2024-01" db="EMBL/GenBank/DDBJ databases">
        <authorList>
            <person name="Allen C."/>
            <person name="Tagirdzhanova G."/>
        </authorList>
    </citation>
    <scope>NUCLEOTIDE SEQUENCE [LARGE SCALE GENOMIC DNA]</scope>
</reference>
<protein>
    <submittedName>
        <fullName evidence="2">Uncharacterized protein</fullName>
    </submittedName>
</protein>
<feature type="region of interest" description="Disordered" evidence="1">
    <location>
        <begin position="417"/>
        <end position="450"/>
    </location>
</feature>
<feature type="compositionally biased region" description="Basic and acidic residues" evidence="1">
    <location>
        <begin position="220"/>
        <end position="233"/>
    </location>
</feature>
<feature type="compositionally biased region" description="Low complexity" evidence="1">
    <location>
        <begin position="437"/>
        <end position="450"/>
    </location>
</feature>
<comment type="caution">
    <text evidence="2">The sequence shown here is derived from an EMBL/GenBank/DDBJ whole genome shotgun (WGS) entry which is preliminary data.</text>
</comment>
<feature type="region of interest" description="Disordered" evidence="1">
    <location>
        <begin position="478"/>
        <end position="524"/>
    </location>
</feature>
<organism evidence="2 3">
    <name type="scientific">Sporothrix eucalyptigena</name>
    <dbReference type="NCBI Taxonomy" id="1812306"/>
    <lineage>
        <taxon>Eukaryota</taxon>
        <taxon>Fungi</taxon>
        <taxon>Dikarya</taxon>
        <taxon>Ascomycota</taxon>
        <taxon>Pezizomycotina</taxon>
        <taxon>Sordariomycetes</taxon>
        <taxon>Sordariomycetidae</taxon>
        <taxon>Ophiostomatales</taxon>
        <taxon>Ophiostomataceae</taxon>
        <taxon>Sporothrix</taxon>
    </lineage>
</organism>
<evidence type="ECO:0000256" key="1">
    <source>
        <dbReference type="SAM" id="MobiDB-lite"/>
    </source>
</evidence>
<gene>
    <name evidence="2" type="ORF">SEUCBS140593_010417</name>
</gene>
<keyword evidence="3" id="KW-1185">Reference proteome</keyword>
<feature type="region of interest" description="Disordered" evidence="1">
    <location>
        <begin position="217"/>
        <end position="246"/>
    </location>
</feature>
<proteinExistence type="predicted"/>
<accession>A0ABP0D4I2</accession>
<dbReference type="Proteomes" id="UP001642482">
    <property type="component" value="Unassembled WGS sequence"/>
</dbReference>
<evidence type="ECO:0000313" key="2">
    <source>
        <dbReference type="EMBL" id="CAK7238191.1"/>
    </source>
</evidence>
<feature type="compositionally biased region" description="Polar residues" evidence="1">
    <location>
        <begin position="478"/>
        <end position="499"/>
    </location>
</feature>
<sequence>MVSPPSDTEEDLFQRWWKEKQDVAEFLKAERRLARLAADPKLLAREYHRFADPFTANFIEIEDEGLADFFEGHVWTPPEMFLLKLYLASLPWQRFEHVKDSMQLKAHDMMKCGMFPNGEPDKYEREDYGRDQWVKQGTWKPEWDKRGICPRERWIHQDMDDLQRGRNNINHEQAGPAIADTHTYKQAQMSRPIHQFLAEIADERDFLLMGDSHWTELNSDDPRRGLRPAHDAADATGATPAPPYGINTETYESVKSSWKEWCIWDDRLGVLPGMIRHSDLPFSEFERQKKAEEAAKAAEAAKRARLTWPSRKMKKKRRISHPARKPTLCNWTNTEISQMLRRLRCLLLHPVAVVPLPSKPPKPSASTFNIFTPDWLVTSFSAASQAFLAKPRGKGPPKLLGPAPNIAVTDWFYAHSKASGQEQEEEEEQQRGTGQLAAAPTLTSATSSTAGWTAKPLAVRKSARLASRKYRSVYSGYKTNGQTYSTKSPPSISSANSNGAPKAKPHKQGVQEGERACKKRRLHV</sequence>
<name>A0ABP0D4I2_9PEZI</name>
<evidence type="ECO:0000313" key="3">
    <source>
        <dbReference type="Proteomes" id="UP001642482"/>
    </source>
</evidence>